<dbReference type="STRING" id="1798410.A3H63_02665"/>
<dbReference type="AlphaFoldDB" id="A0A1G1ZTM4"/>
<dbReference type="InterPro" id="IPR006075">
    <property type="entry name" value="Asn/Gln-tRNA_Trfase_suB/E_cat"/>
</dbReference>
<evidence type="ECO:0000256" key="7">
    <source>
        <dbReference type="ARBA" id="ARBA00024799"/>
    </source>
</evidence>
<dbReference type="Gene3D" id="1.10.150.380">
    <property type="entry name" value="GatB domain, N-terminal subdomain"/>
    <property type="match status" value="1"/>
</dbReference>
<keyword evidence="5 10" id="KW-0067">ATP-binding</keyword>
<keyword evidence="6 10" id="KW-0648">Protein biosynthesis</keyword>
<dbReference type="InterPro" id="IPR042114">
    <property type="entry name" value="GatB_C_1"/>
</dbReference>
<dbReference type="Proteomes" id="UP000176284">
    <property type="component" value="Unassembled WGS sequence"/>
</dbReference>
<dbReference type="GO" id="GO:0050566">
    <property type="term" value="F:asparaginyl-tRNA synthase (glutamine-hydrolyzing) activity"/>
    <property type="evidence" value="ECO:0007669"/>
    <property type="project" value="RHEA"/>
</dbReference>
<keyword evidence="4 10" id="KW-0547">Nucleotide-binding</keyword>
<dbReference type="InterPro" id="IPR004413">
    <property type="entry name" value="GatB"/>
</dbReference>
<evidence type="ECO:0000256" key="10">
    <source>
        <dbReference type="HAMAP-Rule" id="MF_00121"/>
    </source>
</evidence>
<dbReference type="NCBIfam" id="NF004012">
    <property type="entry name" value="PRK05477.1-2"/>
    <property type="match status" value="1"/>
</dbReference>
<dbReference type="NCBIfam" id="NF004014">
    <property type="entry name" value="PRK05477.1-4"/>
    <property type="match status" value="1"/>
</dbReference>
<evidence type="ECO:0000313" key="13">
    <source>
        <dbReference type="Proteomes" id="UP000176284"/>
    </source>
</evidence>
<proteinExistence type="inferred from homology"/>
<gene>
    <name evidence="10" type="primary">gatB</name>
    <name evidence="12" type="ORF">A3H63_02665</name>
</gene>
<dbReference type="PANTHER" id="PTHR11659:SF0">
    <property type="entry name" value="GLUTAMYL-TRNA(GLN) AMIDOTRANSFERASE SUBUNIT B, MITOCHONDRIAL"/>
    <property type="match status" value="1"/>
</dbReference>
<keyword evidence="3 10" id="KW-0436">Ligase</keyword>
<organism evidence="12 13">
    <name type="scientific">Candidatus Harrisonbacteria bacterium RIFCSPLOWO2_02_FULL_45_10c</name>
    <dbReference type="NCBI Taxonomy" id="1798410"/>
    <lineage>
        <taxon>Bacteria</taxon>
        <taxon>Candidatus Harrisoniibacteriota</taxon>
    </lineage>
</organism>
<dbReference type="InterPro" id="IPR014746">
    <property type="entry name" value="Gln_synth/guanido_kin_cat_dom"/>
</dbReference>
<comment type="subunit">
    <text evidence="2 10">Heterotrimer of A, B and C subunits.</text>
</comment>
<evidence type="ECO:0000256" key="5">
    <source>
        <dbReference type="ARBA" id="ARBA00022840"/>
    </source>
</evidence>
<reference evidence="12 13" key="1">
    <citation type="journal article" date="2016" name="Nat. Commun.">
        <title>Thousands of microbial genomes shed light on interconnected biogeochemical processes in an aquifer system.</title>
        <authorList>
            <person name="Anantharaman K."/>
            <person name="Brown C.T."/>
            <person name="Hug L.A."/>
            <person name="Sharon I."/>
            <person name="Castelle C.J."/>
            <person name="Probst A.J."/>
            <person name="Thomas B.C."/>
            <person name="Singh A."/>
            <person name="Wilkins M.J."/>
            <person name="Karaoz U."/>
            <person name="Brodie E.L."/>
            <person name="Williams K.H."/>
            <person name="Hubbard S.S."/>
            <person name="Banfield J.F."/>
        </authorList>
    </citation>
    <scope>NUCLEOTIDE SEQUENCE [LARGE SCALE GENOMIC DNA]</scope>
</reference>
<evidence type="ECO:0000313" key="12">
    <source>
        <dbReference type="EMBL" id="OGY67914.1"/>
    </source>
</evidence>
<evidence type="ECO:0000256" key="3">
    <source>
        <dbReference type="ARBA" id="ARBA00022598"/>
    </source>
</evidence>
<evidence type="ECO:0000256" key="8">
    <source>
        <dbReference type="ARBA" id="ARBA00047380"/>
    </source>
</evidence>
<dbReference type="SUPFAM" id="SSF89095">
    <property type="entry name" value="GatB/YqeY motif"/>
    <property type="match status" value="1"/>
</dbReference>
<accession>A0A1G1ZTM4</accession>
<evidence type="ECO:0000256" key="1">
    <source>
        <dbReference type="ARBA" id="ARBA00005306"/>
    </source>
</evidence>
<dbReference type="InterPro" id="IPR017958">
    <property type="entry name" value="Gln-tRNA_amidoTrfase_suB_CS"/>
</dbReference>
<dbReference type="SUPFAM" id="SSF55931">
    <property type="entry name" value="Glutamine synthetase/guanido kinase"/>
    <property type="match status" value="1"/>
</dbReference>
<evidence type="ECO:0000256" key="4">
    <source>
        <dbReference type="ARBA" id="ARBA00022741"/>
    </source>
</evidence>
<dbReference type="FunFam" id="1.10.10.410:FF:000001">
    <property type="entry name" value="Aspartyl/glutamyl-tRNA(Asn/Gln) amidotransferase subunit B"/>
    <property type="match status" value="1"/>
</dbReference>
<dbReference type="SMART" id="SM00845">
    <property type="entry name" value="GatB_Yqey"/>
    <property type="match status" value="1"/>
</dbReference>
<dbReference type="PANTHER" id="PTHR11659">
    <property type="entry name" value="GLUTAMYL-TRNA GLN AMIDOTRANSFERASE SUBUNIT B MITOCHONDRIAL AND PROKARYOTIC PET112-RELATED"/>
    <property type="match status" value="1"/>
</dbReference>
<comment type="caution">
    <text evidence="12">The sequence shown here is derived from an EMBL/GenBank/DDBJ whole genome shotgun (WGS) entry which is preliminary data.</text>
</comment>
<dbReference type="NCBIfam" id="TIGR00133">
    <property type="entry name" value="gatB"/>
    <property type="match status" value="1"/>
</dbReference>
<dbReference type="GO" id="GO:0070681">
    <property type="term" value="P:glutaminyl-tRNAGln biosynthesis via transamidation"/>
    <property type="evidence" value="ECO:0007669"/>
    <property type="project" value="TreeGrafter"/>
</dbReference>
<name>A0A1G1ZTM4_9BACT</name>
<comment type="catalytic activity">
    <reaction evidence="8 10">
        <text>L-aspartyl-tRNA(Asn) + L-glutamine + ATP + H2O = L-asparaginyl-tRNA(Asn) + L-glutamate + ADP + phosphate + 2 H(+)</text>
        <dbReference type="Rhea" id="RHEA:14513"/>
        <dbReference type="Rhea" id="RHEA-COMP:9674"/>
        <dbReference type="Rhea" id="RHEA-COMP:9677"/>
        <dbReference type="ChEBI" id="CHEBI:15377"/>
        <dbReference type="ChEBI" id="CHEBI:15378"/>
        <dbReference type="ChEBI" id="CHEBI:29985"/>
        <dbReference type="ChEBI" id="CHEBI:30616"/>
        <dbReference type="ChEBI" id="CHEBI:43474"/>
        <dbReference type="ChEBI" id="CHEBI:58359"/>
        <dbReference type="ChEBI" id="CHEBI:78515"/>
        <dbReference type="ChEBI" id="CHEBI:78516"/>
        <dbReference type="ChEBI" id="CHEBI:456216"/>
    </reaction>
</comment>
<dbReference type="GO" id="GO:0005524">
    <property type="term" value="F:ATP binding"/>
    <property type="evidence" value="ECO:0007669"/>
    <property type="project" value="UniProtKB-KW"/>
</dbReference>
<comment type="function">
    <text evidence="7 10">Allows the formation of correctly charged Asn-tRNA(Asn) or Gln-tRNA(Gln) through the transamidation of misacylated Asp-tRNA(Asn) or Glu-tRNA(Gln) in organisms which lack either or both of asparaginyl-tRNA or glutaminyl-tRNA synthetases. The reaction takes place in the presence of glutamine and ATP through an activated phospho-Asp-tRNA(Asn) or phospho-Glu-tRNA(Gln).</text>
</comment>
<dbReference type="GO" id="GO:0050567">
    <property type="term" value="F:glutaminyl-tRNA synthase (glutamine-hydrolyzing) activity"/>
    <property type="evidence" value="ECO:0007669"/>
    <property type="project" value="UniProtKB-UniRule"/>
</dbReference>
<dbReference type="HAMAP" id="MF_00121">
    <property type="entry name" value="GatB"/>
    <property type="match status" value="1"/>
</dbReference>
<dbReference type="InterPro" id="IPR018027">
    <property type="entry name" value="Asn/Gln_amidotransferase"/>
</dbReference>
<dbReference type="Gene3D" id="1.10.10.410">
    <property type="match status" value="1"/>
</dbReference>
<dbReference type="EMBL" id="MHJM01000013">
    <property type="protein sequence ID" value="OGY67914.1"/>
    <property type="molecule type" value="Genomic_DNA"/>
</dbReference>
<dbReference type="InterPro" id="IPR003789">
    <property type="entry name" value="Asn/Gln_tRNA_amidoTrase-B-like"/>
</dbReference>
<dbReference type="InterPro" id="IPR023168">
    <property type="entry name" value="GatB_Yqey_C_2"/>
</dbReference>
<protein>
    <recommendedName>
        <fullName evidence="10">Aspartyl/glutamyl-tRNA(Asn/Gln) amidotransferase subunit B</fullName>
        <shortName evidence="10">Asp/Glu-ADT subunit B</shortName>
        <ecNumber evidence="10">6.3.5.-</ecNumber>
    </recommendedName>
</protein>
<evidence type="ECO:0000259" key="11">
    <source>
        <dbReference type="SMART" id="SM00845"/>
    </source>
</evidence>
<dbReference type="EC" id="6.3.5.-" evidence="10"/>
<comment type="similarity">
    <text evidence="1 10">Belongs to the GatB/GatE family. GatB subfamily.</text>
</comment>
<dbReference type="Pfam" id="PF02637">
    <property type="entry name" value="GatB_Yqey"/>
    <property type="match status" value="1"/>
</dbReference>
<comment type="catalytic activity">
    <reaction evidence="9 10">
        <text>L-glutamyl-tRNA(Gln) + L-glutamine + ATP + H2O = L-glutaminyl-tRNA(Gln) + L-glutamate + ADP + phosphate + H(+)</text>
        <dbReference type="Rhea" id="RHEA:17521"/>
        <dbReference type="Rhea" id="RHEA-COMP:9681"/>
        <dbReference type="Rhea" id="RHEA-COMP:9684"/>
        <dbReference type="ChEBI" id="CHEBI:15377"/>
        <dbReference type="ChEBI" id="CHEBI:15378"/>
        <dbReference type="ChEBI" id="CHEBI:29985"/>
        <dbReference type="ChEBI" id="CHEBI:30616"/>
        <dbReference type="ChEBI" id="CHEBI:43474"/>
        <dbReference type="ChEBI" id="CHEBI:58359"/>
        <dbReference type="ChEBI" id="CHEBI:78520"/>
        <dbReference type="ChEBI" id="CHEBI:78521"/>
        <dbReference type="ChEBI" id="CHEBI:456216"/>
    </reaction>
</comment>
<sequence>MKYLPTIGLEIHAELKTVTKMFCDCPNDPEEQHPNVNVCPICLGHPGTLPTINKTAIEAMIKIGYAVSGAINPQFKFDRKNYFYPDLPKGYQISQYDAPIVVGGRIDISARIGEPKTVKLNRVHLEEDAGKLAHAKDEQGKEASLVDFNRGGLPLMELVSEPDIKNAKEAVAFAKELQLILRYLGVADADLEHGQMRFDANVSISSSIELGTKVEIKNLNSFAALESAIHYEIDRQAALLDTGKAVAQETRGWDDVKKITVSQRSKEAAHDYRYFPEPDLPVLAASDFPLADLKLAVPELPDAKRRRFKELFGLTAEQINVLVENKDEAEYFESAVSELEADEGEVVNTEKITLLFNYLNSDLKGIMKDRELDFSNLKLTPENFADLIAMAVKKEISTRTAKDLLVKMLEKGTDPRSIVQEEGLGQVSGEGELLAVVKTVIMENPKAIEDYKKGKIEALQFLVGKTMAALRSRGNPEVIKSLLEKDLSR</sequence>
<evidence type="ECO:0000256" key="2">
    <source>
        <dbReference type="ARBA" id="ARBA00011123"/>
    </source>
</evidence>
<dbReference type="InterPro" id="IPR017959">
    <property type="entry name" value="Asn/Gln-tRNA_amidoTrfase_suB/E"/>
</dbReference>
<dbReference type="Pfam" id="PF02934">
    <property type="entry name" value="GatB_N"/>
    <property type="match status" value="1"/>
</dbReference>
<evidence type="ECO:0000256" key="6">
    <source>
        <dbReference type="ARBA" id="ARBA00022917"/>
    </source>
</evidence>
<feature type="domain" description="Asn/Gln amidotransferase" evidence="11">
    <location>
        <begin position="330"/>
        <end position="487"/>
    </location>
</feature>
<evidence type="ECO:0000256" key="9">
    <source>
        <dbReference type="ARBA" id="ARBA00047913"/>
    </source>
</evidence>
<dbReference type="GO" id="GO:0006412">
    <property type="term" value="P:translation"/>
    <property type="evidence" value="ECO:0007669"/>
    <property type="project" value="UniProtKB-UniRule"/>
</dbReference>
<dbReference type="PROSITE" id="PS01234">
    <property type="entry name" value="GATB"/>
    <property type="match status" value="1"/>
</dbReference>